<dbReference type="Proteomes" id="UP000239735">
    <property type="component" value="Unassembled WGS sequence"/>
</dbReference>
<proteinExistence type="predicted"/>
<accession>A0A2N9LZC0</accession>
<dbReference type="InterPro" id="IPR027417">
    <property type="entry name" value="P-loop_NTPase"/>
</dbReference>
<evidence type="ECO:0000313" key="1">
    <source>
        <dbReference type="EMBL" id="SPE28557.1"/>
    </source>
</evidence>
<name>A0A2N9LZC0_9BACT</name>
<protein>
    <recommendedName>
        <fullName evidence="3">Terminase large subunit gp17-like C-terminal domain-containing protein</fullName>
    </recommendedName>
</protein>
<sequence length="278" mass="31407">MSSAIQFTFEEYQAVLRNDFASFIERTFHELNPQANFVPGQYIDLLAATLEKCRTGQTKRQIINLPPRTLKSHAATVAYPAWLLGHDPSKQIICASYGQDLADKHARDCRTLMSSAFYLGLFPRTVLSPEKLSVNDFMTIAQGFRMATSVGGVLTGRGADIIILDDPMKPEDALSETRRRASNDWYFNTLLSRLNSKENGVIIIVMQRLHQEDLVGEVMEREHWDVLSLPAIALDDECYRYEGLFGGGSFGHRSRRILRRYIRSGQLFRENAAATLGL</sequence>
<organism evidence="1 2">
    <name type="scientific">Candidatus Sulfuritelmatomonas gaucii</name>
    <dbReference type="NCBI Taxonomy" id="2043161"/>
    <lineage>
        <taxon>Bacteria</taxon>
        <taxon>Pseudomonadati</taxon>
        <taxon>Acidobacteriota</taxon>
        <taxon>Terriglobia</taxon>
        <taxon>Terriglobales</taxon>
        <taxon>Acidobacteriaceae</taxon>
        <taxon>Candidatus Sulfuritelmatomonas</taxon>
    </lineage>
</organism>
<evidence type="ECO:0000313" key="2">
    <source>
        <dbReference type="Proteomes" id="UP000239735"/>
    </source>
</evidence>
<dbReference type="Gene3D" id="3.40.50.300">
    <property type="entry name" value="P-loop containing nucleotide triphosphate hydrolases"/>
    <property type="match status" value="1"/>
</dbReference>
<evidence type="ECO:0008006" key="3">
    <source>
        <dbReference type="Google" id="ProtNLM"/>
    </source>
</evidence>
<reference evidence="2" key="1">
    <citation type="submission" date="2018-02" db="EMBL/GenBank/DDBJ databases">
        <authorList>
            <person name="Hausmann B."/>
        </authorList>
    </citation>
    <scope>NUCLEOTIDE SEQUENCE [LARGE SCALE GENOMIC DNA]</scope>
    <source>
        <strain evidence="2">Peat soil MAG SbA5</strain>
    </source>
</reference>
<gene>
    <name evidence="1" type="ORF">SBA5_670007</name>
</gene>
<dbReference type="OrthoDB" id="110248at2"/>
<dbReference type="EMBL" id="OKRB01000127">
    <property type="protein sequence ID" value="SPE28557.1"/>
    <property type="molecule type" value="Genomic_DNA"/>
</dbReference>
<dbReference type="AlphaFoldDB" id="A0A2N9LZC0"/>